<comment type="function">
    <text evidence="6">Cell division protein that may be involved in stabilizing or promoting the assembly of the division complex.</text>
</comment>
<gene>
    <name evidence="6 9" type="primary">divIB</name>
    <name evidence="8" type="ORF">LES8486_00083</name>
    <name evidence="9" type="ORF">LES9216_00230</name>
</gene>
<evidence type="ECO:0000256" key="3">
    <source>
        <dbReference type="ARBA" id="ARBA00022692"/>
    </source>
</evidence>
<comment type="similarity">
    <text evidence="6">Belongs to the FtsQ/DivIB family. DivIB subfamily.</text>
</comment>
<dbReference type="Gene3D" id="3.40.50.10960">
    <property type="match status" value="1"/>
</dbReference>
<dbReference type="InterPro" id="IPR005548">
    <property type="entry name" value="Cell_div_FtsQ/DivIB_C"/>
</dbReference>
<sequence length="234" mass="26433">MEKIKSQFMKRRPLQLWISLAAFVVLIVGLILSLQPWRTISSVNIDSNTLTKQQVQKYVGINDKTPRWRVLGQTAFIAHQLIKKDAKVYSADINLDSNVVSIKVVENISAGFVKKNGQWYALNRQGELKKVDDPNGNAPIYSNFKNNAQLTKTAKIFSQFELSLRQNISQIIYSPTKDNNNRLKIIMTDGNTVLATLKTFGEKMVYYPGIAAQMQTKGIIDLQYGAYSYGYGSK</sequence>
<dbReference type="PANTHER" id="PTHR37820:SF1">
    <property type="entry name" value="CELL DIVISION PROTEIN FTSQ"/>
    <property type="match status" value="1"/>
</dbReference>
<proteinExistence type="inferred from homology"/>
<evidence type="ECO:0000259" key="7">
    <source>
        <dbReference type="Pfam" id="PF03799"/>
    </source>
</evidence>
<evidence type="ECO:0000256" key="6">
    <source>
        <dbReference type="HAMAP-Rule" id="MF_00912"/>
    </source>
</evidence>
<evidence type="ECO:0000256" key="1">
    <source>
        <dbReference type="ARBA" id="ARBA00022475"/>
    </source>
</evidence>
<dbReference type="EMBL" id="OKQR01000001">
    <property type="protein sequence ID" value="SPD91115.1"/>
    <property type="molecule type" value="Genomic_DNA"/>
</dbReference>
<comment type="subcellular location">
    <subcellularLocation>
        <location evidence="6">Cell membrane</location>
        <topology evidence="6">Single-pass type II membrane protein</topology>
    </subcellularLocation>
    <text evidence="6">Localizes to the division septum.</text>
</comment>
<evidence type="ECO:0000313" key="10">
    <source>
        <dbReference type="Proteomes" id="UP000237923"/>
    </source>
</evidence>
<dbReference type="Proteomes" id="UP000237923">
    <property type="component" value="Unassembled WGS sequence"/>
</dbReference>
<reference evidence="9 10" key="2">
    <citation type="submission" date="2018-02" db="EMBL/GenBank/DDBJ databases">
        <authorList>
            <person name="Cohen D.B."/>
            <person name="Kent A.D."/>
        </authorList>
    </citation>
    <scope>NUCLEOTIDE SEQUENCE [LARGE SCALE GENOMIC DNA]</scope>
    <source>
        <strain evidence="9 10">CECT 9216</strain>
    </source>
</reference>
<evidence type="ECO:0000256" key="2">
    <source>
        <dbReference type="ARBA" id="ARBA00022618"/>
    </source>
</evidence>
<keyword evidence="4 6" id="KW-1133">Transmembrane helix</keyword>
<keyword evidence="11" id="KW-1185">Reference proteome</keyword>
<dbReference type="Pfam" id="PF03799">
    <property type="entry name" value="FtsQ_DivIB_C"/>
    <property type="match status" value="1"/>
</dbReference>
<accession>A0A2N9K7J0</accession>
<dbReference type="GO" id="GO:0032153">
    <property type="term" value="C:cell division site"/>
    <property type="evidence" value="ECO:0007669"/>
    <property type="project" value="UniProtKB-UniRule"/>
</dbReference>
<keyword evidence="5 6" id="KW-0131">Cell cycle</keyword>
<dbReference type="Proteomes" id="UP000239237">
    <property type="component" value="Unassembled WGS sequence"/>
</dbReference>
<dbReference type="RefSeq" id="WP_072613966.1">
    <property type="nucleotide sequence ID" value="NZ_AP017935.1"/>
</dbReference>
<dbReference type="GeneID" id="99674549"/>
<evidence type="ECO:0000256" key="5">
    <source>
        <dbReference type="ARBA" id="ARBA00023306"/>
    </source>
</evidence>
<protein>
    <recommendedName>
        <fullName evidence="6">Cell division protein DivIB</fullName>
    </recommendedName>
</protein>
<keyword evidence="2 6" id="KW-0132">Cell division</keyword>
<dbReference type="InterPro" id="IPR050487">
    <property type="entry name" value="FtsQ_DivIB"/>
</dbReference>
<dbReference type="KEGG" id="lsu:A6B45_07055"/>
<reference evidence="8 11" key="1">
    <citation type="submission" date="2018-02" db="EMBL/GenBank/DDBJ databases">
        <authorList>
            <person name="Rodrigo-Torres L."/>
            <person name="Arahal R. D."/>
            <person name="Lucena T."/>
        </authorList>
    </citation>
    <scope>NUCLEOTIDE SEQUENCE [LARGE SCALE GENOMIC DNA]</scope>
    <source>
        <strain evidence="8 11">CECT 8486</strain>
    </source>
</reference>
<dbReference type="InterPro" id="IPR026580">
    <property type="entry name" value="DivIB"/>
</dbReference>
<keyword evidence="3 6" id="KW-0812">Transmembrane</keyword>
<dbReference type="GO" id="GO:0005886">
    <property type="term" value="C:plasma membrane"/>
    <property type="evidence" value="ECO:0007669"/>
    <property type="project" value="UniProtKB-SubCell"/>
</dbReference>
<keyword evidence="1 6" id="KW-1003">Cell membrane</keyword>
<evidence type="ECO:0000313" key="8">
    <source>
        <dbReference type="EMBL" id="SPD91115.1"/>
    </source>
</evidence>
<dbReference type="PANTHER" id="PTHR37820">
    <property type="entry name" value="CELL DIVISION PROTEIN DIVIB"/>
    <property type="match status" value="1"/>
</dbReference>
<evidence type="ECO:0000313" key="9">
    <source>
        <dbReference type="EMBL" id="SPE06340.1"/>
    </source>
</evidence>
<name>A0A2N9K7J0_9LACO</name>
<evidence type="ECO:0000313" key="11">
    <source>
        <dbReference type="Proteomes" id="UP000239237"/>
    </source>
</evidence>
<feature type="domain" description="Cell division protein FtsQ/DivIB C-terminal" evidence="7">
    <location>
        <begin position="112"/>
        <end position="222"/>
    </location>
</feature>
<dbReference type="HAMAP" id="MF_00912">
    <property type="entry name" value="DivIB"/>
    <property type="match status" value="1"/>
</dbReference>
<evidence type="ECO:0000256" key="4">
    <source>
        <dbReference type="ARBA" id="ARBA00022989"/>
    </source>
</evidence>
<organism evidence="9 10">
    <name type="scientific">Leuconostoc suionicum</name>
    <dbReference type="NCBI Taxonomy" id="1511761"/>
    <lineage>
        <taxon>Bacteria</taxon>
        <taxon>Bacillati</taxon>
        <taxon>Bacillota</taxon>
        <taxon>Bacilli</taxon>
        <taxon>Lactobacillales</taxon>
        <taxon>Lactobacillaceae</taxon>
        <taxon>Leuconostoc</taxon>
    </lineage>
</organism>
<dbReference type="AlphaFoldDB" id="A0A2N9K7J0"/>
<dbReference type="GO" id="GO:0043093">
    <property type="term" value="P:FtsZ-dependent cytokinesis"/>
    <property type="evidence" value="ECO:0007669"/>
    <property type="project" value="UniProtKB-UniRule"/>
</dbReference>
<keyword evidence="6" id="KW-0472">Membrane</keyword>
<dbReference type="EMBL" id="OKQU01000001">
    <property type="protein sequence ID" value="SPE06340.1"/>
    <property type="molecule type" value="Genomic_DNA"/>
</dbReference>